<feature type="transmembrane region" description="Helical" evidence="7">
    <location>
        <begin position="670"/>
        <end position="696"/>
    </location>
</feature>
<feature type="region of interest" description="Disordered" evidence="6">
    <location>
        <begin position="1043"/>
        <end position="1063"/>
    </location>
</feature>
<dbReference type="SUPFAM" id="SSF103473">
    <property type="entry name" value="MFS general substrate transporter"/>
    <property type="match status" value="2"/>
</dbReference>
<feature type="transmembrane region" description="Helical" evidence="7">
    <location>
        <begin position="550"/>
        <end position="569"/>
    </location>
</feature>
<feature type="transmembrane region" description="Helical" evidence="7">
    <location>
        <begin position="702"/>
        <end position="721"/>
    </location>
</feature>
<protein>
    <submittedName>
        <fullName evidence="9">Major facilitator superfamily-domain-containing protein</fullName>
    </submittedName>
</protein>
<keyword evidence="5 7" id="KW-0472">Membrane</keyword>
<dbReference type="CDD" id="cd17502">
    <property type="entry name" value="MFS_Azr1_MDR_like"/>
    <property type="match status" value="1"/>
</dbReference>
<dbReference type="PANTHER" id="PTHR23501:SF193">
    <property type="entry name" value="MULTIDRUG TRANSPORTER, PUTATIVE (AFU_ORTHOLOGUE AFUA_8G00940)-RELATED"/>
    <property type="match status" value="1"/>
</dbReference>
<name>A0AAN6PRF4_9PEZI</name>
<dbReference type="EMBL" id="MU854323">
    <property type="protein sequence ID" value="KAK4043919.1"/>
    <property type="molecule type" value="Genomic_DNA"/>
</dbReference>
<gene>
    <name evidence="9" type="ORF">C8A01DRAFT_43279</name>
</gene>
<dbReference type="Gene3D" id="3.30.559.10">
    <property type="entry name" value="Chloramphenicol acetyltransferase-like domain"/>
    <property type="match status" value="1"/>
</dbReference>
<proteinExistence type="inferred from homology"/>
<feature type="transmembrane region" description="Helical" evidence="7">
    <location>
        <begin position="850"/>
        <end position="869"/>
    </location>
</feature>
<evidence type="ECO:0000313" key="9">
    <source>
        <dbReference type="EMBL" id="KAK4043919.1"/>
    </source>
</evidence>
<dbReference type="Gene3D" id="3.30.559.30">
    <property type="entry name" value="Nonribosomal peptide synthetase, condensation domain"/>
    <property type="match status" value="1"/>
</dbReference>
<comment type="subcellular location">
    <subcellularLocation>
        <location evidence="1">Membrane</location>
        <topology evidence="1">Multi-pass membrane protein</topology>
    </subcellularLocation>
</comment>
<dbReference type="PROSITE" id="PS50850">
    <property type="entry name" value="MFS"/>
    <property type="match status" value="1"/>
</dbReference>
<dbReference type="Gene3D" id="1.20.1250.20">
    <property type="entry name" value="MFS general substrate transporter like domains"/>
    <property type="match status" value="2"/>
</dbReference>
<evidence type="ECO:0000256" key="6">
    <source>
        <dbReference type="SAM" id="MobiDB-lite"/>
    </source>
</evidence>
<feature type="transmembrane region" description="Helical" evidence="7">
    <location>
        <begin position="637"/>
        <end position="658"/>
    </location>
</feature>
<dbReference type="GO" id="GO:0005886">
    <property type="term" value="C:plasma membrane"/>
    <property type="evidence" value="ECO:0007669"/>
    <property type="project" value="TreeGrafter"/>
</dbReference>
<feature type="compositionally biased region" description="Basic and acidic residues" evidence="6">
    <location>
        <begin position="1054"/>
        <end position="1063"/>
    </location>
</feature>
<dbReference type="SUPFAM" id="SSF52777">
    <property type="entry name" value="CoA-dependent acyltransferases"/>
    <property type="match status" value="1"/>
</dbReference>
<keyword evidence="10" id="KW-1185">Reference proteome</keyword>
<evidence type="ECO:0000313" key="10">
    <source>
        <dbReference type="Proteomes" id="UP001303115"/>
    </source>
</evidence>
<sequence length="1063" mass="113386">MVWTKADGSGTWTDEYDGAEKVFYSMSQAFKRHNREHGSVYAICRIRGPDALGEKLRQAWTRLRFDFPALTVFEDGGKKTYLEATTANITAWANDTFWIDDETDTARYVVANLHLRRLPCLVFVSRSSEVLFHCSHWRIDALGACMVLDRLFSILAEHAGTKPGFLEPPHWEPEHEHLSPSLEDAYGSAKVPTGSTEAKAEEVRQRNFDTAYPSAGLPYRGDQSTPPGVSRCQSVTLGKDASEQLIRACKTRGFTVTAAVHAACAASVLEVCAADPRCDAYSTVVSANLRPLLPGAASTYTCGTYVTGITHTLRRSDGFASWCRQLTSGYRGDWDPPAYMDALRSIYRVHGAALADLAASGARPPASNVTVSSLGVLDGRYLRANHGAVQVEAFHLGSAILGRQPTLYIWTFRGCLTLSVDYNEAYYSEHQISALLDSIRGCLGKEMGSIGGPDVTDRTQSLGSILNMDKRQSLGIYEDDGGAEMTDSPTVSEKSGIEHLLPGLPEDGPKPSPQSAPTPSSPNGSADTVVAISGDSPHNKQELDTQCVTGYKLAGLVTGMTVAVFLIYLDNSIISTATPVITADLHETADIGCGTLQPLAGKLYTFFRKKFVFLAFLFIFEIGSLICALAKSSPMLIAGRAVAGAGSSGLMNGAWTIIGSSVPLAQQPFYTGLMMGVGQMALIVGPLIGGALTQYASWRWCFYINLPLGACAAVLVVFNTIPDAKGRETFSLGLVRRMLASLDLGGFVLLAPAMAMFLAALQFGSDTEYAWNSPLIIGLFCGAGGAAVLFALWEWRVGDTAMIPGAVIRRREVWSSCGHIFSMSFVVFIANYFLPVYFQAVKGVGPTMSGVYLLPGILSQLAFVLVSGAAGYFMPWCLFGGVMIAVGAGLTTTFGPNTTTAQWVGYQLLQGIGRGAAMTMPITAIQCALGSDLLAISMSLLIFSQNLAGSIAVVVATTIFTQSLLKDLPVLAPSASPEAAISSGTGAEAVRGLLPEGSPELDGLLRAYSYAVDKTFYVVAGFAVASIGFAFFMGWGDVRKERGKGAADGGSQEKAGEREVAAV</sequence>
<dbReference type="AlphaFoldDB" id="A0AAN6PRF4"/>
<dbReference type="PANTHER" id="PTHR23501">
    <property type="entry name" value="MAJOR FACILITATOR SUPERFAMILY"/>
    <property type="match status" value="1"/>
</dbReference>
<evidence type="ECO:0000256" key="3">
    <source>
        <dbReference type="ARBA" id="ARBA00022692"/>
    </source>
</evidence>
<feature type="transmembrane region" description="Helical" evidence="7">
    <location>
        <begin position="876"/>
        <end position="895"/>
    </location>
</feature>
<feature type="transmembrane region" description="Helical" evidence="7">
    <location>
        <begin position="611"/>
        <end position="631"/>
    </location>
</feature>
<evidence type="ECO:0000256" key="7">
    <source>
        <dbReference type="SAM" id="Phobius"/>
    </source>
</evidence>
<feature type="transmembrane region" description="Helical" evidence="7">
    <location>
        <begin position="775"/>
        <end position="793"/>
    </location>
</feature>
<dbReference type="InterPro" id="IPR020846">
    <property type="entry name" value="MFS_dom"/>
</dbReference>
<keyword evidence="4 7" id="KW-1133">Transmembrane helix</keyword>
<evidence type="ECO:0000256" key="4">
    <source>
        <dbReference type="ARBA" id="ARBA00022989"/>
    </source>
</evidence>
<reference evidence="10" key="1">
    <citation type="journal article" date="2023" name="Mol. Phylogenet. Evol.">
        <title>Genome-scale phylogeny and comparative genomics of the fungal order Sordariales.</title>
        <authorList>
            <person name="Hensen N."/>
            <person name="Bonometti L."/>
            <person name="Westerberg I."/>
            <person name="Brannstrom I.O."/>
            <person name="Guillou S."/>
            <person name="Cros-Aarteil S."/>
            <person name="Calhoun S."/>
            <person name="Haridas S."/>
            <person name="Kuo A."/>
            <person name="Mondo S."/>
            <person name="Pangilinan J."/>
            <person name="Riley R."/>
            <person name="LaButti K."/>
            <person name="Andreopoulos B."/>
            <person name="Lipzen A."/>
            <person name="Chen C."/>
            <person name="Yan M."/>
            <person name="Daum C."/>
            <person name="Ng V."/>
            <person name="Clum A."/>
            <person name="Steindorff A."/>
            <person name="Ohm R.A."/>
            <person name="Martin F."/>
            <person name="Silar P."/>
            <person name="Natvig D.O."/>
            <person name="Lalanne C."/>
            <person name="Gautier V."/>
            <person name="Ament-Velasquez S.L."/>
            <person name="Kruys A."/>
            <person name="Hutchinson M.I."/>
            <person name="Powell A.J."/>
            <person name="Barry K."/>
            <person name="Miller A.N."/>
            <person name="Grigoriev I.V."/>
            <person name="Debuchy R."/>
            <person name="Gladieux P."/>
            <person name="Hiltunen Thoren M."/>
            <person name="Johannesson H."/>
        </authorList>
    </citation>
    <scope>NUCLEOTIDE SEQUENCE [LARGE SCALE GENOMIC DNA]</scope>
    <source>
        <strain evidence="10">CBS 284.82</strain>
    </source>
</reference>
<dbReference type="InterPro" id="IPR023213">
    <property type="entry name" value="CAT-like_dom_sf"/>
</dbReference>
<dbReference type="InterPro" id="IPR036259">
    <property type="entry name" value="MFS_trans_sf"/>
</dbReference>
<comment type="similarity">
    <text evidence="2">Belongs to the major facilitator superfamily. TCR/Tet family.</text>
</comment>
<evidence type="ECO:0000259" key="8">
    <source>
        <dbReference type="PROSITE" id="PS50850"/>
    </source>
</evidence>
<dbReference type="GO" id="GO:0022857">
    <property type="term" value="F:transmembrane transporter activity"/>
    <property type="evidence" value="ECO:0007669"/>
    <property type="project" value="InterPro"/>
</dbReference>
<evidence type="ECO:0000256" key="2">
    <source>
        <dbReference type="ARBA" id="ARBA00007520"/>
    </source>
</evidence>
<feature type="compositionally biased region" description="Pro residues" evidence="6">
    <location>
        <begin position="510"/>
        <end position="520"/>
    </location>
</feature>
<feature type="transmembrane region" description="Helical" evidence="7">
    <location>
        <begin position="1015"/>
        <end position="1035"/>
    </location>
</feature>
<feature type="domain" description="Major facilitator superfamily (MFS) profile" evidence="8">
    <location>
        <begin position="543"/>
        <end position="1038"/>
    </location>
</feature>
<accession>A0AAN6PRF4</accession>
<feature type="transmembrane region" description="Helical" evidence="7">
    <location>
        <begin position="742"/>
        <end position="763"/>
    </location>
</feature>
<dbReference type="InterPro" id="IPR011701">
    <property type="entry name" value="MFS"/>
</dbReference>
<keyword evidence="3 7" id="KW-0812">Transmembrane</keyword>
<dbReference type="Pfam" id="PF07690">
    <property type="entry name" value="MFS_1"/>
    <property type="match status" value="1"/>
</dbReference>
<evidence type="ECO:0000256" key="1">
    <source>
        <dbReference type="ARBA" id="ARBA00004141"/>
    </source>
</evidence>
<evidence type="ECO:0000256" key="5">
    <source>
        <dbReference type="ARBA" id="ARBA00023136"/>
    </source>
</evidence>
<dbReference type="Proteomes" id="UP001303115">
    <property type="component" value="Unassembled WGS sequence"/>
</dbReference>
<comment type="caution">
    <text evidence="9">The sequence shown here is derived from an EMBL/GenBank/DDBJ whole genome shotgun (WGS) entry which is preliminary data.</text>
</comment>
<feature type="region of interest" description="Disordered" evidence="6">
    <location>
        <begin position="478"/>
        <end position="541"/>
    </location>
</feature>
<feature type="transmembrane region" description="Helical" evidence="7">
    <location>
        <begin position="813"/>
        <end position="838"/>
    </location>
</feature>
<organism evidence="9 10">
    <name type="scientific">Parachaetomium inaequale</name>
    <dbReference type="NCBI Taxonomy" id="2588326"/>
    <lineage>
        <taxon>Eukaryota</taxon>
        <taxon>Fungi</taxon>
        <taxon>Dikarya</taxon>
        <taxon>Ascomycota</taxon>
        <taxon>Pezizomycotina</taxon>
        <taxon>Sordariomycetes</taxon>
        <taxon>Sordariomycetidae</taxon>
        <taxon>Sordariales</taxon>
        <taxon>Chaetomiaceae</taxon>
        <taxon>Parachaetomium</taxon>
    </lineage>
</organism>